<dbReference type="Pfam" id="PF04326">
    <property type="entry name" value="SLFN_AlbA_2"/>
    <property type="match status" value="1"/>
</dbReference>
<name>A0A839H1V2_9LACO</name>
<dbReference type="Proteomes" id="UP000547628">
    <property type="component" value="Unassembled WGS sequence"/>
</dbReference>
<keyword evidence="2" id="KW-0547">Nucleotide-binding</keyword>
<dbReference type="InterPro" id="IPR038461">
    <property type="entry name" value="Schlafen_AlbA_2_dom_sf"/>
</dbReference>
<dbReference type="RefSeq" id="WP_182603417.1">
    <property type="nucleotide sequence ID" value="NZ_JACIVD010000077.1"/>
</dbReference>
<dbReference type="GO" id="GO:0005524">
    <property type="term" value="F:ATP binding"/>
    <property type="evidence" value="ECO:0007669"/>
    <property type="project" value="UniProtKB-KW"/>
</dbReference>
<protein>
    <submittedName>
        <fullName evidence="2">ATP-binding protein</fullName>
    </submittedName>
</protein>
<sequence>MDHKTLTNIIKFAPNENETWDFKEKWHESNGELLRDIINFANTPSHGDSYIIFGISDEDGSVHGVDKNDPNRKNKQQLQDYLRTIPFAQNYYPKTNVETLEIKGKLVDILTVYNTNNVPLFLMQDVVRVDNNNKKKKKGKPLERGLIYSRIGDSNTPVDQSTTDERMEELWQKRFRLDVNVYDRFKYILKDYKNWTYVPRLNNATYYIYTKDPDFLIEEIYDDELKNRDSFMSYSLSQFKLRIGWNIVRLKYRGTILYDNFFNYFDNATFGAIIPDERFIKIHDKDYSSGAYSYYLKDDFPFLITMLITNLRGGLTNDRGRFTFNTFKKDVLLIDDESQRLELEKQTENYLKDNIREVIPKATEVKSVKSQMKLDMGIDDKPKYDDQKVMNMILDNKLTHLMIKIYNSSKNNSKEEN</sequence>
<keyword evidence="2" id="KW-0067">ATP-binding</keyword>
<dbReference type="Gene3D" id="3.30.950.30">
    <property type="entry name" value="Schlafen, AAA domain"/>
    <property type="match status" value="1"/>
</dbReference>
<evidence type="ECO:0000259" key="1">
    <source>
        <dbReference type="Pfam" id="PF04326"/>
    </source>
</evidence>
<proteinExistence type="predicted"/>
<dbReference type="AlphaFoldDB" id="A0A839H1V2"/>
<feature type="domain" description="Schlafen AlbA-2" evidence="1">
    <location>
        <begin position="16"/>
        <end position="158"/>
    </location>
</feature>
<dbReference type="InterPro" id="IPR007421">
    <property type="entry name" value="Schlafen_AlbA_2_dom"/>
</dbReference>
<comment type="caution">
    <text evidence="2">The sequence shown here is derived from an EMBL/GenBank/DDBJ whole genome shotgun (WGS) entry which is preliminary data.</text>
</comment>
<evidence type="ECO:0000313" key="2">
    <source>
        <dbReference type="EMBL" id="MBB1124565.1"/>
    </source>
</evidence>
<gene>
    <name evidence="2" type="ORF">H5S41_11540</name>
</gene>
<reference evidence="2 3" key="1">
    <citation type="submission" date="2020-07" db="EMBL/GenBank/DDBJ databases">
        <title>Description of Limosilactobacillus balticus sp. nov., Limosilactobacillus agrestis sp. nov., Limosilactobacillus albertensis sp. nov., Limosilactobacillus rudii sp. nov., Limosilactobacillus fastidiosus sp. nov., five novel Limosilactobacillus species isolated from the vertebrate gastrointestinal tract, and proposal of 6 subspecies of Limosilactobacillus reuteri adapted to the gastrointestinal tract of specific vertebrate hosts.</title>
        <authorList>
            <person name="Li F."/>
            <person name="Cheng C."/>
            <person name="Zheng J."/>
            <person name="Quevedo R.M."/>
            <person name="Li J."/>
            <person name="Roos S."/>
            <person name="Gaenzle M.G."/>
            <person name="Walter J."/>
        </authorList>
    </citation>
    <scope>NUCLEOTIDE SEQUENCE [LARGE SCALE GENOMIC DNA]</scope>
    <source>
        <strain evidence="2 3">Lr3000</strain>
    </source>
</reference>
<evidence type="ECO:0000313" key="3">
    <source>
        <dbReference type="Proteomes" id="UP000547628"/>
    </source>
</evidence>
<organism evidence="2 3">
    <name type="scientific">Limosilactobacillus albertensis</name>
    <dbReference type="NCBI Taxonomy" id="2759752"/>
    <lineage>
        <taxon>Bacteria</taxon>
        <taxon>Bacillati</taxon>
        <taxon>Bacillota</taxon>
        <taxon>Bacilli</taxon>
        <taxon>Lactobacillales</taxon>
        <taxon>Lactobacillaceae</taxon>
        <taxon>Limosilactobacillus</taxon>
    </lineage>
</organism>
<accession>A0A839H1V2</accession>
<dbReference type="EMBL" id="JACIVD010000077">
    <property type="protein sequence ID" value="MBB1124565.1"/>
    <property type="molecule type" value="Genomic_DNA"/>
</dbReference>